<evidence type="ECO:0000259" key="4">
    <source>
        <dbReference type="PROSITE" id="PS50043"/>
    </source>
</evidence>
<protein>
    <submittedName>
        <fullName evidence="6">Transcriptional regulator</fullName>
    </submittedName>
</protein>
<dbReference type="GO" id="GO:0009190">
    <property type="term" value="P:cyclic nucleotide biosynthetic process"/>
    <property type="evidence" value="ECO:0007669"/>
    <property type="project" value="InterPro"/>
</dbReference>
<dbReference type="Gene3D" id="3.30.70.1230">
    <property type="entry name" value="Nucleotide cyclase"/>
    <property type="match status" value="2"/>
</dbReference>
<dbReference type="RefSeq" id="WP_245847007.1">
    <property type="nucleotide sequence ID" value="NZ_JACKRU010000718.1"/>
</dbReference>
<dbReference type="InterPro" id="IPR000792">
    <property type="entry name" value="Tscrpt_reg_LuxR_C"/>
</dbReference>
<dbReference type="FunFam" id="3.40.50.300:FF:001702">
    <property type="entry name" value="Transcriptional regulator, LuxR family"/>
    <property type="match status" value="1"/>
</dbReference>
<dbReference type="InterPro" id="IPR001054">
    <property type="entry name" value="A/G_cyclase"/>
</dbReference>
<dbReference type="CDD" id="cd06170">
    <property type="entry name" value="LuxR_C_like"/>
    <property type="match status" value="1"/>
</dbReference>
<dbReference type="PANTHER" id="PTHR47691:SF3">
    <property type="entry name" value="HTH-TYPE TRANSCRIPTIONAL REGULATOR RV0890C-RELATED"/>
    <property type="match status" value="1"/>
</dbReference>
<dbReference type="InterPro" id="IPR041664">
    <property type="entry name" value="AAA_16"/>
</dbReference>
<dbReference type="SMART" id="SM00421">
    <property type="entry name" value="HTH_LUXR"/>
    <property type="match status" value="1"/>
</dbReference>
<evidence type="ECO:0000313" key="7">
    <source>
        <dbReference type="Proteomes" id="UP000193317"/>
    </source>
</evidence>
<keyword evidence="7" id="KW-1185">Reference proteome</keyword>
<dbReference type="FunFam" id="1.10.10.10:FF:000553">
    <property type="entry name" value="Transcriptional regulator, LuxR family"/>
    <property type="match status" value="1"/>
</dbReference>
<comment type="caution">
    <text evidence="6">The sequence shown here is derived from an EMBL/GenBank/DDBJ whole genome shotgun (WGS) entry which is preliminary data.</text>
</comment>
<dbReference type="GO" id="GO:0006355">
    <property type="term" value="P:regulation of DNA-templated transcription"/>
    <property type="evidence" value="ECO:0007669"/>
    <property type="project" value="InterPro"/>
</dbReference>
<dbReference type="PROSITE" id="PS00622">
    <property type="entry name" value="HTH_LUXR_1"/>
    <property type="match status" value="1"/>
</dbReference>
<dbReference type="SUPFAM" id="SSF55073">
    <property type="entry name" value="Nucleotide cyclase"/>
    <property type="match status" value="1"/>
</dbReference>
<sequence length="1100" mass="119427">MSQHAEMPPLNWNDLGVSELLPTGTVTLLLADVEGSTRLWESQPEDMTDAVARLDRALADVVAAHGGVRPVEQGEGDSFVIAFGRASDAIACALDLQRAPLAPIRLRIGVHTGEVQLRDDANYIGPAINRTARLRELAHGGQTVLSSTTSDLVIERLPDGVWLTDLGTHQLRDLPRPERVVQLCHPDLPSDFPPLRTAKAAAVHNFPPQLTAFVGRKEEMDQLAAALADDRLVTLTGAGGVGKTRLAIHLAKQTASQFDDGAWFVDLAPITDPALVPVRAARALGLRDQPGQATVDALTRFIGDRHLLLVLDNCEHVLDASAQLVTTLLGVCPRLALLATSREPIAVAGEVSWRVPSLSLGDEAIELFVERARRVRPDLHVDDETSVVAEICHRLDGVPLAIELAAARVRSLSLDEILHGLHDRFRLLTGGARAAVRRQQTLRASVDWSHALLTGPERLLFRRLAVFMGGFDRVAAEAVASGGEVERHQVLDLLTLLVDKSLVVAEYSTGPTRYRLLETVRQYALEKLGESGEANDVRSRHRDHYTALAALVDAATTELDRRVAWAETEIDNLRGAFTWSRESSEVEFALELCSALHPLWVISGRLQEGLSWFDAALSDTDHELAPAMQARAIADRTALDTFAGLERPESLELAEQALAIARDVGDPALIVRALTACGGTAVFLPEIANQYLDEGIALARELGDGWRLSQLLGWRAFGGNASGELRAPFLAVEEGCLHAKAIGDHFHGRVFRMWRGLARVCLGEVVDGCAELRGVLAEAEAAHESVILALCSICYAYGSAYQGELGAARAAAERAIEVGEMLGGFYLDLAHAVLGVAALAAGDASAARIASEKAWQHRMPVPQRDPLVISVAPLGESAAACGDLTEARRWSDAAVSKTRYWHLINSLVERVRVAMAQGELQQAERDAFDALAMTTDMQAHLLTPDLLECLVILGTRTDSQREAARLLGAADAMRRRIGVVRFKIHEPGHEACVADMRNALGEADFDAAWAEGADLSTEEAIAYAQRGRGERKRPPCGWESLTPTERDVVRLVSEGLGNKDVATRLFISHRTVQSHLTHIYAKLSLSSRLQLVQEAARHDW</sequence>
<dbReference type="Pfam" id="PF00196">
    <property type="entry name" value="GerE"/>
    <property type="match status" value="1"/>
</dbReference>
<dbReference type="Gene3D" id="1.10.10.10">
    <property type="entry name" value="Winged helix-like DNA-binding domain superfamily/Winged helix DNA-binding domain"/>
    <property type="match status" value="1"/>
</dbReference>
<proteinExistence type="predicted"/>
<dbReference type="GO" id="GO:0035556">
    <property type="term" value="P:intracellular signal transduction"/>
    <property type="evidence" value="ECO:0007669"/>
    <property type="project" value="InterPro"/>
</dbReference>
<dbReference type="Proteomes" id="UP000193317">
    <property type="component" value="Unassembled WGS sequence"/>
</dbReference>
<dbReference type="GO" id="GO:0004016">
    <property type="term" value="F:adenylate cyclase activity"/>
    <property type="evidence" value="ECO:0007669"/>
    <property type="project" value="UniProtKB-ARBA"/>
</dbReference>
<dbReference type="EMBL" id="LQPW01000064">
    <property type="protein sequence ID" value="ORX07088.1"/>
    <property type="molecule type" value="Genomic_DNA"/>
</dbReference>
<keyword evidence="2" id="KW-0238">DNA-binding</keyword>
<evidence type="ECO:0000256" key="1">
    <source>
        <dbReference type="ARBA" id="ARBA00023015"/>
    </source>
</evidence>
<dbReference type="PROSITE" id="PS50125">
    <property type="entry name" value="GUANYLATE_CYCLASE_2"/>
    <property type="match status" value="1"/>
</dbReference>
<dbReference type="CDD" id="cd07302">
    <property type="entry name" value="CHD"/>
    <property type="match status" value="1"/>
</dbReference>
<dbReference type="SMART" id="SM00044">
    <property type="entry name" value="CYCc"/>
    <property type="match status" value="1"/>
</dbReference>
<dbReference type="InterPro" id="IPR058852">
    <property type="entry name" value="HTH_77"/>
</dbReference>
<feature type="domain" description="HTH luxR-type" evidence="4">
    <location>
        <begin position="1034"/>
        <end position="1099"/>
    </location>
</feature>
<dbReference type="SUPFAM" id="SSF52540">
    <property type="entry name" value="P-loop containing nucleoside triphosphate hydrolases"/>
    <property type="match status" value="1"/>
</dbReference>
<dbReference type="Pfam" id="PF25872">
    <property type="entry name" value="HTH_77"/>
    <property type="match status" value="1"/>
</dbReference>
<dbReference type="PANTHER" id="PTHR47691">
    <property type="entry name" value="REGULATOR-RELATED"/>
    <property type="match status" value="1"/>
</dbReference>
<dbReference type="AlphaFoldDB" id="A0A1X2ENH6"/>
<dbReference type="InterPro" id="IPR036388">
    <property type="entry name" value="WH-like_DNA-bd_sf"/>
</dbReference>
<accession>A0A1X2ENH6</accession>
<evidence type="ECO:0000256" key="2">
    <source>
        <dbReference type="ARBA" id="ARBA00023125"/>
    </source>
</evidence>
<dbReference type="Pfam" id="PF00211">
    <property type="entry name" value="Guanylate_cyc"/>
    <property type="match status" value="1"/>
</dbReference>
<dbReference type="PRINTS" id="PR00038">
    <property type="entry name" value="HTHLUXR"/>
</dbReference>
<evidence type="ECO:0000256" key="3">
    <source>
        <dbReference type="ARBA" id="ARBA00023163"/>
    </source>
</evidence>
<evidence type="ECO:0000313" key="6">
    <source>
        <dbReference type="EMBL" id="ORX07088.1"/>
    </source>
</evidence>
<dbReference type="Pfam" id="PF13191">
    <property type="entry name" value="AAA_16"/>
    <property type="match status" value="1"/>
</dbReference>
<dbReference type="PROSITE" id="PS50043">
    <property type="entry name" value="HTH_LUXR_2"/>
    <property type="match status" value="1"/>
</dbReference>
<dbReference type="SUPFAM" id="SSF46894">
    <property type="entry name" value="C-terminal effector domain of the bipartite response regulators"/>
    <property type="match status" value="1"/>
</dbReference>
<dbReference type="InterPro" id="IPR029787">
    <property type="entry name" value="Nucleotide_cyclase"/>
</dbReference>
<keyword evidence="3" id="KW-0804">Transcription</keyword>
<dbReference type="InterPro" id="IPR027417">
    <property type="entry name" value="P-loop_NTPase"/>
</dbReference>
<name>A0A1X2ENH6_MYCSZ</name>
<dbReference type="Gene3D" id="3.40.50.300">
    <property type="entry name" value="P-loop containing nucleotide triphosphate hydrolases"/>
    <property type="match status" value="1"/>
</dbReference>
<dbReference type="InterPro" id="IPR016032">
    <property type="entry name" value="Sig_transdc_resp-reg_C-effctor"/>
</dbReference>
<dbReference type="GO" id="GO:0003677">
    <property type="term" value="F:DNA binding"/>
    <property type="evidence" value="ECO:0007669"/>
    <property type="project" value="UniProtKB-KW"/>
</dbReference>
<keyword evidence="1" id="KW-0805">Transcription regulation</keyword>
<reference evidence="6 7" key="1">
    <citation type="submission" date="2016-01" db="EMBL/GenBank/DDBJ databases">
        <title>The new phylogeny of the genus Mycobacterium.</title>
        <authorList>
            <person name="Tarcisio F."/>
            <person name="Conor M."/>
            <person name="Antonella G."/>
            <person name="Elisabetta G."/>
            <person name="Giulia F.S."/>
            <person name="Sara T."/>
            <person name="Anna F."/>
            <person name="Clotilde B."/>
            <person name="Roberto B."/>
            <person name="Veronica D.S."/>
            <person name="Fabio R."/>
            <person name="Monica P."/>
            <person name="Olivier J."/>
            <person name="Enrico T."/>
            <person name="Nicola S."/>
        </authorList>
    </citation>
    <scope>NUCLEOTIDE SEQUENCE [LARGE SCALE GENOMIC DNA]</scope>
    <source>
        <strain evidence="6 7">DSM 44166</strain>
    </source>
</reference>
<gene>
    <name evidence="6" type="ORF">AWC27_26375</name>
</gene>
<dbReference type="PRINTS" id="PR00364">
    <property type="entry name" value="DISEASERSIST"/>
</dbReference>
<feature type="domain" description="Guanylate cyclase" evidence="5">
    <location>
        <begin position="27"/>
        <end position="135"/>
    </location>
</feature>
<organism evidence="6 7">
    <name type="scientific">Mycobacterium szulgai</name>
    <dbReference type="NCBI Taxonomy" id="1787"/>
    <lineage>
        <taxon>Bacteria</taxon>
        <taxon>Bacillati</taxon>
        <taxon>Actinomycetota</taxon>
        <taxon>Actinomycetes</taxon>
        <taxon>Mycobacteriales</taxon>
        <taxon>Mycobacteriaceae</taxon>
        <taxon>Mycobacterium</taxon>
    </lineage>
</organism>
<evidence type="ECO:0000259" key="5">
    <source>
        <dbReference type="PROSITE" id="PS50125"/>
    </source>
</evidence>